<sequence>MHEKNIIDFCLSWCSFVQFENKIRYSQGEKKFCSLSSLLSTDSMVHKKQISAIVHNSSWRLQNDARIKHEDYMVNQISHDIYGDSRWSRDKVKPNKSFITV</sequence>
<name>A0AAD9V4M1_ACRCE</name>
<protein>
    <submittedName>
        <fullName evidence="1">Uncharacterized protein</fullName>
    </submittedName>
</protein>
<organism evidence="1 2">
    <name type="scientific">Acropora cervicornis</name>
    <name type="common">Staghorn coral</name>
    <dbReference type="NCBI Taxonomy" id="6130"/>
    <lineage>
        <taxon>Eukaryota</taxon>
        <taxon>Metazoa</taxon>
        <taxon>Cnidaria</taxon>
        <taxon>Anthozoa</taxon>
        <taxon>Hexacorallia</taxon>
        <taxon>Scleractinia</taxon>
        <taxon>Astrocoeniina</taxon>
        <taxon>Acroporidae</taxon>
        <taxon>Acropora</taxon>
    </lineage>
</organism>
<accession>A0AAD9V4M1</accession>
<dbReference type="Proteomes" id="UP001249851">
    <property type="component" value="Unassembled WGS sequence"/>
</dbReference>
<comment type="caution">
    <text evidence="1">The sequence shown here is derived from an EMBL/GenBank/DDBJ whole genome shotgun (WGS) entry which is preliminary data.</text>
</comment>
<evidence type="ECO:0000313" key="1">
    <source>
        <dbReference type="EMBL" id="KAK2560540.1"/>
    </source>
</evidence>
<reference evidence="1" key="1">
    <citation type="journal article" date="2023" name="G3 (Bethesda)">
        <title>Whole genome assembly and annotation of the endangered Caribbean coral Acropora cervicornis.</title>
        <authorList>
            <person name="Selwyn J.D."/>
            <person name="Vollmer S.V."/>
        </authorList>
    </citation>
    <scope>NUCLEOTIDE SEQUENCE</scope>
    <source>
        <strain evidence="1">K2</strain>
    </source>
</reference>
<gene>
    <name evidence="1" type="ORF">P5673_016903</name>
</gene>
<dbReference type="AlphaFoldDB" id="A0AAD9V4M1"/>
<keyword evidence="2" id="KW-1185">Reference proteome</keyword>
<reference evidence="1" key="2">
    <citation type="journal article" date="2023" name="Science">
        <title>Genomic signatures of disease resistance in endangered staghorn corals.</title>
        <authorList>
            <person name="Vollmer S.V."/>
            <person name="Selwyn J.D."/>
            <person name="Despard B.A."/>
            <person name="Roesel C.L."/>
        </authorList>
    </citation>
    <scope>NUCLEOTIDE SEQUENCE</scope>
    <source>
        <strain evidence="1">K2</strain>
    </source>
</reference>
<evidence type="ECO:0000313" key="2">
    <source>
        <dbReference type="Proteomes" id="UP001249851"/>
    </source>
</evidence>
<dbReference type="EMBL" id="JARQWQ010000036">
    <property type="protein sequence ID" value="KAK2560540.1"/>
    <property type="molecule type" value="Genomic_DNA"/>
</dbReference>
<proteinExistence type="predicted"/>